<dbReference type="Pfam" id="PF08378">
    <property type="entry name" value="NERD"/>
    <property type="match status" value="1"/>
</dbReference>
<protein>
    <recommendedName>
        <fullName evidence="1">NERD domain-containing protein</fullName>
    </recommendedName>
</protein>
<accession>A0A161RDS0</accession>
<dbReference type="Proteomes" id="UP000076490">
    <property type="component" value="Unassembled WGS sequence"/>
</dbReference>
<sequence>MGGSVQLLQEAAMEMLLNMLGPEHRSRSVIEKRLYSLRAGMAGERKVLQYLFNLNLPVEILWDVNLRLAPGHYAQLDVLVLTPFHAIIYEAKNMADRLRFETDPSRLDKWDAEGRLVASYECPMLQLQEEMANLRQWFYDHHIACAVDGAVVMTGSAMIEKPPRSGKIFRVRQIREHISSDFHASGGRTLKEIRELANYIRSRNEPYISFPLIDKVGIDATELLWNPVCENCGRKLERVTKRRWSCRCNWETADPYTRTLEKWFLLRSSSISNADVRKLFDIPRTAAANLLGKYPLMKIGQGKATTYLWDYNGRLTRSKT</sequence>
<evidence type="ECO:0000259" key="1">
    <source>
        <dbReference type="PROSITE" id="PS50965"/>
    </source>
</evidence>
<organism evidence="2 3">
    <name type="scientific">Bhargavaea cecembensis</name>
    <dbReference type="NCBI Taxonomy" id="394098"/>
    <lineage>
        <taxon>Bacteria</taxon>
        <taxon>Bacillati</taxon>
        <taxon>Bacillota</taxon>
        <taxon>Bacilli</taxon>
        <taxon>Bacillales</taxon>
        <taxon>Caryophanaceae</taxon>
        <taxon>Bhargavaea</taxon>
    </lineage>
</organism>
<name>A0A161RDS0_9BACL</name>
<reference evidence="2 3" key="1">
    <citation type="submission" date="2016-01" db="EMBL/GenBank/DDBJ databases">
        <title>Whole genome sequencing of Bhargavaea cecembensis T14.</title>
        <authorList>
            <person name="Hong K.W."/>
        </authorList>
    </citation>
    <scope>NUCLEOTIDE SEQUENCE [LARGE SCALE GENOMIC DNA]</scope>
    <source>
        <strain evidence="2 3">T14</strain>
    </source>
</reference>
<evidence type="ECO:0000313" key="2">
    <source>
        <dbReference type="EMBL" id="KZE37792.1"/>
    </source>
</evidence>
<proteinExistence type="predicted"/>
<comment type="caution">
    <text evidence="2">The sequence shown here is derived from an EMBL/GenBank/DDBJ whole genome shotgun (WGS) entry which is preliminary data.</text>
</comment>
<dbReference type="PROSITE" id="PS50965">
    <property type="entry name" value="NERD"/>
    <property type="match status" value="1"/>
</dbReference>
<dbReference type="AlphaFoldDB" id="A0A161RDS0"/>
<dbReference type="EMBL" id="LQNT01000010">
    <property type="protein sequence ID" value="KZE37792.1"/>
    <property type="molecule type" value="Genomic_DNA"/>
</dbReference>
<feature type="domain" description="NERD" evidence="1">
    <location>
        <begin position="39"/>
        <end position="157"/>
    </location>
</feature>
<gene>
    <name evidence="2" type="ORF">AV656_09685</name>
</gene>
<evidence type="ECO:0000313" key="3">
    <source>
        <dbReference type="Proteomes" id="UP000076490"/>
    </source>
</evidence>
<dbReference type="InterPro" id="IPR011528">
    <property type="entry name" value="NERD"/>
</dbReference>